<keyword evidence="6" id="KW-1185">Reference proteome</keyword>
<sequence>MVKEAVELHKDKFIEQLKEYLSIPSISSLSKHKNDVREAAEWTANALKEAGMENVEVISTDGHPIVYGDWLHAEGKPTVLVYGHYDVQPEDPMDLWETPPFEPVIRDDKIFARGATDDKGQLFIHIKAVDLLMKEDGELPVNLKFVIEGEEEIASPNLAPFISENEEKLACDAVVISDTSFIEKGQPAICTSLRGALAMELIVTTANSDLHSGTYGGGVPNSIHALVQLLDSLHEENGRIAVDGFYNGVPEPTEALRKEVAEVPFEEERTKEDLGLETLFGEEGFTFQERVGIRPTLEINGITGGFQGEGLKTIVPKEASAKISCRLVGKQDPQRVFESIERHIHGFKPAGCKVQLQPYITANPVAIDSQNLFIQKAASAFEEVYHASPLFPKEGGSIPIVEVFGRVLKAPVVLMGFGLPTENLHAPNEHFHLENFTKGLETVCAYLKKL</sequence>
<dbReference type="EMBL" id="CCDI010000001">
    <property type="protein sequence ID" value="CDQ23345.1"/>
    <property type="molecule type" value="Genomic_DNA"/>
</dbReference>
<comment type="caution">
    <text evidence="5">The sequence shown here is derived from an EMBL/GenBank/DDBJ whole genome shotgun (WGS) entry which is preliminary data.</text>
</comment>
<keyword evidence="2" id="KW-0479">Metal-binding</keyword>
<evidence type="ECO:0000313" key="5">
    <source>
        <dbReference type="EMBL" id="CDQ23345.1"/>
    </source>
</evidence>
<evidence type="ECO:0000256" key="3">
    <source>
        <dbReference type="ARBA" id="ARBA00022801"/>
    </source>
</evidence>
<dbReference type="AlphaFoldDB" id="A0A059NX60"/>
<dbReference type="InterPro" id="IPR002933">
    <property type="entry name" value="Peptidase_M20"/>
</dbReference>
<reference evidence="5 6" key="2">
    <citation type="submission" date="2014-05" db="EMBL/GenBank/DDBJ databases">
        <title>Draft genome sequence of Halobacillus karajensis HK-03.</title>
        <authorList>
            <person name="Khelaifia S."/>
            <person name="Croce O."/>
            <person name="Lagier J.C."/>
            <person name="Raoult D."/>
        </authorList>
    </citation>
    <scope>NUCLEOTIDE SEQUENCE [LARGE SCALE GENOMIC DNA]</scope>
    <source>
        <strain evidence="5 6">HD-03</strain>
    </source>
</reference>
<evidence type="ECO:0000256" key="1">
    <source>
        <dbReference type="ARBA" id="ARBA00022670"/>
    </source>
</evidence>
<keyword evidence="1" id="KW-0645">Protease</keyword>
<evidence type="ECO:0000256" key="2">
    <source>
        <dbReference type="ARBA" id="ARBA00022723"/>
    </source>
</evidence>
<dbReference type="PANTHER" id="PTHR43270">
    <property type="entry name" value="BETA-ALA-HIS DIPEPTIDASE"/>
    <property type="match status" value="1"/>
</dbReference>
<dbReference type="Proteomes" id="UP000028868">
    <property type="component" value="Unassembled WGS sequence"/>
</dbReference>
<evidence type="ECO:0000313" key="6">
    <source>
        <dbReference type="Proteomes" id="UP000028868"/>
    </source>
</evidence>
<keyword evidence="3" id="KW-0378">Hydrolase</keyword>
<dbReference type="OrthoDB" id="9761532at2"/>
<organism evidence="5 6">
    <name type="scientific">Halobacillus karajensis</name>
    <dbReference type="NCBI Taxonomy" id="195088"/>
    <lineage>
        <taxon>Bacteria</taxon>
        <taxon>Bacillati</taxon>
        <taxon>Bacillota</taxon>
        <taxon>Bacilli</taxon>
        <taxon>Bacillales</taxon>
        <taxon>Bacillaceae</taxon>
        <taxon>Halobacillus</taxon>
    </lineage>
</organism>
<dbReference type="GO" id="GO:0006508">
    <property type="term" value="P:proteolysis"/>
    <property type="evidence" value="ECO:0007669"/>
    <property type="project" value="UniProtKB-KW"/>
</dbReference>
<dbReference type="Pfam" id="PF07687">
    <property type="entry name" value="M20_dimer"/>
    <property type="match status" value="1"/>
</dbReference>
<dbReference type="NCBIfam" id="NF006579">
    <property type="entry name" value="PRK09104.1"/>
    <property type="match status" value="1"/>
</dbReference>
<proteinExistence type="predicted"/>
<dbReference type="Pfam" id="PF01546">
    <property type="entry name" value="Peptidase_M20"/>
    <property type="match status" value="1"/>
</dbReference>
<dbReference type="Gene3D" id="3.30.70.360">
    <property type="match status" value="1"/>
</dbReference>
<accession>A0A059NX60</accession>
<gene>
    <name evidence="5" type="primary">dapE_2</name>
    <name evidence="5" type="ORF">BN983_01571</name>
</gene>
<dbReference type="InterPro" id="IPR051458">
    <property type="entry name" value="Cyt/Met_Dipeptidase"/>
</dbReference>
<dbReference type="GO" id="GO:0008233">
    <property type="term" value="F:peptidase activity"/>
    <property type="evidence" value="ECO:0007669"/>
    <property type="project" value="UniProtKB-KW"/>
</dbReference>
<reference evidence="6" key="1">
    <citation type="submission" date="2014-03" db="EMBL/GenBank/DDBJ databases">
        <authorList>
            <person name="Urmite Genomes U."/>
        </authorList>
    </citation>
    <scope>NUCLEOTIDE SEQUENCE [LARGE SCALE GENOMIC DNA]</scope>
    <source>
        <strain evidence="6">HD-03</strain>
    </source>
</reference>
<dbReference type="NCBIfam" id="NF006053">
    <property type="entry name" value="PRK08201.1"/>
    <property type="match status" value="1"/>
</dbReference>
<dbReference type="GO" id="GO:0046872">
    <property type="term" value="F:metal ion binding"/>
    <property type="evidence" value="ECO:0007669"/>
    <property type="project" value="UniProtKB-KW"/>
</dbReference>
<dbReference type="Gene3D" id="3.40.630.10">
    <property type="entry name" value="Zn peptidases"/>
    <property type="match status" value="1"/>
</dbReference>
<dbReference type="SUPFAM" id="SSF53187">
    <property type="entry name" value="Zn-dependent exopeptidases"/>
    <property type="match status" value="1"/>
</dbReference>
<dbReference type="RefSeq" id="WP_035507070.1">
    <property type="nucleotide sequence ID" value="NZ_CCDH010000001.1"/>
</dbReference>
<dbReference type="InterPro" id="IPR011650">
    <property type="entry name" value="Peptidase_M20_dimer"/>
</dbReference>
<dbReference type="PANTHER" id="PTHR43270:SF12">
    <property type="entry name" value="SUCCINYL-DIAMINOPIMELATE DESUCCINYLASE"/>
    <property type="match status" value="1"/>
</dbReference>
<feature type="domain" description="Peptidase M20 dimerisation" evidence="4">
    <location>
        <begin position="192"/>
        <end position="345"/>
    </location>
</feature>
<protein>
    <submittedName>
        <fullName evidence="5">Succinyl-diaminopimelate desuccinylase</fullName>
    </submittedName>
</protein>
<dbReference type="NCBIfam" id="NF005914">
    <property type="entry name" value="PRK07907.1"/>
    <property type="match status" value="1"/>
</dbReference>
<name>A0A059NX60_9BACI</name>
<evidence type="ECO:0000259" key="4">
    <source>
        <dbReference type="Pfam" id="PF07687"/>
    </source>
</evidence>